<evidence type="ECO:0000313" key="2">
    <source>
        <dbReference type="Proteomes" id="UP001187192"/>
    </source>
</evidence>
<accession>A0AA88DUZ7</accession>
<dbReference type="Proteomes" id="UP001187192">
    <property type="component" value="Unassembled WGS sequence"/>
</dbReference>
<keyword evidence="2" id="KW-1185">Reference proteome</keyword>
<comment type="caution">
    <text evidence="1">The sequence shown here is derived from an EMBL/GenBank/DDBJ whole genome shotgun (WGS) entry which is preliminary data.</text>
</comment>
<sequence>MGPITRAQAKRFKEEFNNLIQKVQLEDLGVLTNEGQQRLVHIIKVNSDQEDQPCKSMQ</sequence>
<name>A0AA88DUZ7_FICCA</name>
<organism evidence="1 2">
    <name type="scientific">Ficus carica</name>
    <name type="common">Common fig</name>
    <dbReference type="NCBI Taxonomy" id="3494"/>
    <lineage>
        <taxon>Eukaryota</taxon>
        <taxon>Viridiplantae</taxon>
        <taxon>Streptophyta</taxon>
        <taxon>Embryophyta</taxon>
        <taxon>Tracheophyta</taxon>
        <taxon>Spermatophyta</taxon>
        <taxon>Magnoliopsida</taxon>
        <taxon>eudicotyledons</taxon>
        <taxon>Gunneridae</taxon>
        <taxon>Pentapetalae</taxon>
        <taxon>rosids</taxon>
        <taxon>fabids</taxon>
        <taxon>Rosales</taxon>
        <taxon>Moraceae</taxon>
        <taxon>Ficeae</taxon>
        <taxon>Ficus</taxon>
    </lineage>
</organism>
<dbReference type="EMBL" id="BTGU01000115">
    <property type="protein sequence ID" value="GMN61660.1"/>
    <property type="molecule type" value="Genomic_DNA"/>
</dbReference>
<evidence type="ECO:0000313" key="1">
    <source>
        <dbReference type="EMBL" id="GMN61660.1"/>
    </source>
</evidence>
<gene>
    <name evidence="1" type="ORF">TIFTF001_030775</name>
</gene>
<reference evidence="1" key="1">
    <citation type="submission" date="2023-07" db="EMBL/GenBank/DDBJ databases">
        <title>draft genome sequence of fig (Ficus carica).</title>
        <authorList>
            <person name="Takahashi T."/>
            <person name="Nishimura K."/>
        </authorList>
    </citation>
    <scope>NUCLEOTIDE SEQUENCE</scope>
</reference>
<dbReference type="AlphaFoldDB" id="A0AA88DUZ7"/>
<proteinExistence type="predicted"/>
<protein>
    <submittedName>
        <fullName evidence="1">Uncharacterized protein</fullName>
    </submittedName>
</protein>